<evidence type="ECO:0000256" key="10">
    <source>
        <dbReference type="PIRSR" id="PIRSR000094-2"/>
    </source>
</evidence>
<evidence type="ECO:0000256" key="1">
    <source>
        <dbReference type="ARBA" id="ARBA00005194"/>
    </source>
</evidence>
<feature type="active site" description="Proton acceptor" evidence="9">
    <location>
        <position position="161"/>
    </location>
</feature>
<dbReference type="GO" id="GO:0004318">
    <property type="term" value="F:enoyl-[acyl-carrier-protein] reductase (NADH) activity"/>
    <property type="evidence" value="ECO:0007669"/>
    <property type="project" value="UniProtKB-EC"/>
</dbReference>
<feature type="binding site" evidence="11">
    <location>
        <position position="98"/>
    </location>
    <ligand>
        <name>NAD(+)</name>
        <dbReference type="ChEBI" id="CHEBI:57540"/>
    </ligand>
</feature>
<evidence type="ECO:0000256" key="11">
    <source>
        <dbReference type="PIRSR" id="PIRSR000094-3"/>
    </source>
</evidence>
<organism evidence="12 13">
    <name type="scientific">Stratiformator vulcanicus</name>
    <dbReference type="NCBI Taxonomy" id="2527980"/>
    <lineage>
        <taxon>Bacteria</taxon>
        <taxon>Pseudomonadati</taxon>
        <taxon>Planctomycetota</taxon>
        <taxon>Planctomycetia</taxon>
        <taxon>Planctomycetales</taxon>
        <taxon>Planctomycetaceae</taxon>
        <taxon>Stratiformator</taxon>
    </lineage>
</organism>
<accession>A0A517QVK0</accession>
<dbReference type="InterPro" id="IPR002347">
    <property type="entry name" value="SDR_fam"/>
</dbReference>
<evidence type="ECO:0000256" key="2">
    <source>
        <dbReference type="ARBA" id="ARBA00009233"/>
    </source>
</evidence>
<feature type="binding site" evidence="11">
    <location>
        <position position="13"/>
    </location>
    <ligand>
        <name>NAD(+)</name>
        <dbReference type="ChEBI" id="CHEBI:57540"/>
    </ligand>
</feature>
<dbReference type="OrthoDB" id="9803628at2"/>
<dbReference type="AlphaFoldDB" id="A0A517QVK0"/>
<dbReference type="PRINTS" id="PR00081">
    <property type="entry name" value="GDHRDH"/>
</dbReference>
<dbReference type="RefSeq" id="WP_145361946.1">
    <property type="nucleotide sequence ID" value="NZ_CP036268.1"/>
</dbReference>
<dbReference type="PIRSF" id="PIRSF000094">
    <property type="entry name" value="Enoyl-ACP_rdct"/>
    <property type="match status" value="1"/>
</dbReference>
<dbReference type="Pfam" id="PF13561">
    <property type="entry name" value="adh_short_C2"/>
    <property type="match status" value="1"/>
</dbReference>
<comment type="catalytic activity">
    <reaction evidence="8">
        <text>a 2,3-saturated acyl-[ACP] + NAD(+) = a (2E)-enoyl-[ACP] + NADH + H(+)</text>
        <dbReference type="Rhea" id="RHEA:10240"/>
        <dbReference type="Rhea" id="RHEA-COMP:9925"/>
        <dbReference type="Rhea" id="RHEA-COMP:9926"/>
        <dbReference type="ChEBI" id="CHEBI:15378"/>
        <dbReference type="ChEBI" id="CHEBI:57540"/>
        <dbReference type="ChEBI" id="CHEBI:57945"/>
        <dbReference type="ChEBI" id="CHEBI:78784"/>
        <dbReference type="ChEBI" id="CHEBI:78785"/>
        <dbReference type="EC" id="1.3.1.9"/>
    </reaction>
</comment>
<evidence type="ECO:0000256" key="9">
    <source>
        <dbReference type="PIRSR" id="PIRSR000094-1"/>
    </source>
</evidence>
<dbReference type="EC" id="1.3.1.9" evidence="8"/>
<keyword evidence="4" id="KW-0276">Fatty acid metabolism</keyword>
<evidence type="ECO:0000256" key="5">
    <source>
        <dbReference type="ARBA" id="ARBA00023002"/>
    </source>
</evidence>
<dbReference type="EMBL" id="CP036268">
    <property type="protein sequence ID" value="QDT35672.1"/>
    <property type="molecule type" value="Genomic_DNA"/>
</dbReference>
<keyword evidence="8 11" id="KW-0520">NAD</keyword>
<evidence type="ECO:0000256" key="7">
    <source>
        <dbReference type="ARBA" id="ARBA00023160"/>
    </source>
</evidence>
<name>A0A517QVK0_9PLAN</name>
<evidence type="ECO:0000256" key="6">
    <source>
        <dbReference type="ARBA" id="ARBA00023098"/>
    </source>
</evidence>
<dbReference type="Gene3D" id="3.40.50.720">
    <property type="entry name" value="NAD(P)-binding Rossmann-like Domain"/>
    <property type="match status" value="1"/>
</dbReference>
<dbReference type="KEGG" id="svp:Pan189_00250"/>
<keyword evidence="7 8" id="KW-0275">Fatty acid biosynthesis</keyword>
<dbReference type="SUPFAM" id="SSF51735">
    <property type="entry name" value="NAD(P)-binding Rossmann-fold domains"/>
    <property type="match status" value="1"/>
</dbReference>
<dbReference type="InterPro" id="IPR014358">
    <property type="entry name" value="Enoyl-ACP_Rdtase_NADH"/>
</dbReference>
<keyword evidence="5 8" id="KW-0560">Oxidoreductase</keyword>
<comment type="pathway">
    <text evidence="1">Lipid metabolism; fatty acid biosynthesis.</text>
</comment>
<dbReference type="Proteomes" id="UP000317318">
    <property type="component" value="Chromosome"/>
</dbReference>
<comment type="similarity">
    <text evidence="2 8">Belongs to the short-chain dehydrogenases/reductases (SDR) family. FabI subfamily.</text>
</comment>
<dbReference type="PANTHER" id="PTHR43159">
    <property type="entry name" value="ENOYL-[ACYL-CARRIER-PROTEIN] REDUCTASE"/>
    <property type="match status" value="1"/>
</dbReference>
<evidence type="ECO:0000256" key="3">
    <source>
        <dbReference type="ARBA" id="ARBA00022516"/>
    </source>
</evidence>
<dbReference type="Gene3D" id="1.10.8.400">
    <property type="entry name" value="Enoyl acyl carrier protein reductase"/>
    <property type="match status" value="1"/>
</dbReference>
<feature type="binding site" evidence="11">
    <location>
        <begin position="19"/>
        <end position="20"/>
    </location>
    <ligand>
        <name>NAD(+)</name>
        <dbReference type="ChEBI" id="CHEBI:57540"/>
    </ligand>
</feature>
<protein>
    <recommendedName>
        <fullName evidence="8">Enoyl-[acyl-carrier-protein] reductase [NADH]</fullName>
        <ecNumber evidence="8">1.3.1.9</ecNumber>
    </recommendedName>
</protein>
<feature type="binding site" evidence="10">
    <location>
        <position position="101"/>
    </location>
    <ligand>
        <name>substrate</name>
    </ligand>
</feature>
<evidence type="ECO:0000256" key="8">
    <source>
        <dbReference type="PIRNR" id="PIRNR000094"/>
    </source>
</evidence>
<gene>
    <name evidence="12" type="primary">fabI_1</name>
    <name evidence="12" type="ORF">Pan189_00250</name>
</gene>
<feature type="active site" description="Proton acceptor" evidence="9">
    <location>
        <position position="151"/>
    </location>
</feature>
<keyword evidence="6" id="KW-0443">Lipid metabolism</keyword>
<dbReference type="InterPro" id="IPR036291">
    <property type="entry name" value="NAD(P)-bd_dom_sf"/>
</dbReference>
<dbReference type="PANTHER" id="PTHR43159:SF2">
    <property type="entry name" value="ENOYL-[ACYL-CARRIER-PROTEIN] REDUCTASE [NADH], CHLOROPLASTIC"/>
    <property type="match status" value="1"/>
</dbReference>
<dbReference type="GO" id="GO:0006633">
    <property type="term" value="P:fatty acid biosynthetic process"/>
    <property type="evidence" value="ECO:0007669"/>
    <property type="project" value="UniProtKB-KW"/>
</dbReference>
<keyword evidence="13" id="KW-1185">Reference proteome</keyword>
<dbReference type="CDD" id="cd05372">
    <property type="entry name" value="ENR_SDR"/>
    <property type="match status" value="1"/>
</dbReference>
<keyword evidence="3 8" id="KW-0444">Lipid biosynthesis</keyword>
<sequence length="270" mass="28709">MVSMEGKTGLVFGIANDRSIAAAIASECHAAGAKMGFTHLPDTDPERPKAAKRLHKVVDGWDPALVMPCDATNDEHLDAVFAEAEKTFGKLDFVIHSIAYAPIDDLTCPVYDVSRDGFKMSMEISAYSLISLTNRAKPLMKDGGSILAMTYLGGETVIPGYNLMGVCKAALESTMTYLAAELGPSNIRVNAVSAGPLRTLAASAVGDFQQMQKLYETFSPLRRNITFEEVGKAGAFLLSDAASGISGENLHVDAGYHVMGAPPMDVAELS</sequence>
<evidence type="ECO:0000256" key="4">
    <source>
        <dbReference type="ARBA" id="ARBA00022832"/>
    </source>
</evidence>
<evidence type="ECO:0000313" key="13">
    <source>
        <dbReference type="Proteomes" id="UP000317318"/>
    </source>
</evidence>
<proteinExistence type="inferred from homology"/>
<feature type="binding site" evidence="11">
    <location>
        <position position="168"/>
    </location>
    <ligand>
        <name>NAD(+)</name>
        <dbReference type="ChEBI" id="CHEBI:57540"/>
    </ligand>
</feature>
<reference evidence="12 13" key="1">
    <citation type="submission" date="2019-02" db="EMBL/GenBank/DDBJ databases">
        <title>Deep-cultivation of Planctomycetes and their phenomic and genomic characterization uncovers novel biology.</title>
        <authorList>
            <person name="Wiegand S."/>
            <person name="Jogler M."/>
            <person name="Boedeker C."/>
            <person name="Pinto D."/>
            <person name="Vollmers J."/>
            <person name="Rivas-Marin E."/>
            <person name="Kohn T."/>
            <person name="Peeters S.H."/>
            <person name="Heuer A."/>
            <person name="Rast P."/>
            <person name="Oberbeckmann S."/>
            <person name="Bunk B."/>
            <person name="Jeske O."/>
            <person name="Meyerdierks A."/>
            <person name="Storesund J.E."/>
            <person name="Kallscheuer N."/>
            <person name="Luecker S."/>
            <person name="Lage O.M."/>
            <person name="Pohl T."/>
            <person name="Merkel B.J."/>
            <person name="Hornburger P."/>
            <person name="Mueller R.-W."/>
            <person name="Bruemmer F."/>
            <person name="Labrenz M."/>
            <person name="Spormann A.M."/>
            <person name="Op den Camp H."/>
            <person name="Overmann J."/>
            <person name="Amann R."/>
            <person name="Jetten M.S.M."/>
            <person name="Mascher T."/>
            <person name="Medema M.H."/>
            <person name="Devos D.P."/>
            <person name="Kaster A.-K."/>
            <person name="Ovreas L."/>
            <person name="Rohde M."/>
            <person name="Galperin M.Y."/>
            <person name="Jogler C."/>
        </authorList>
    </citation>
    <scope>NUCLEOTIDE SEQUENCE [LARGE SCALE GENOMIC DNA]</scope>
    <source>
        <strain evidence="12 13">Pan189</strain>
    </source>
</reference>
<evidence type="ECO:0000313" key="12">
    <source>
        <dbReference type="EMBL" id="QDT35672.1"/>
    </source>
</evidence>